<organism evidence="1 2">
    <name type="scientific">Rhodococcus indonesiensis</name>
    <dbReference type="NCBI Taxonomy" id="3055869"/>
    <lineage>
        <taxon>Bacteria</taxon>
        <taxon>Bacillati</taxon>
        <taxon>Actinomycetota</taxon>
        <taxon>Actinomycetes</taxon>
        <taxon>Mycobacteriales</taxon>
        <taxon>Nocardiaceae</taxon>
        <taxon>Rhodococcus</taxon>
    </lineage>
</organism>
<reference evidence="1 2" key="1">
    <citation type="submission" date="2023-06" db="EMBL/GenBank/DDBJ databases">
        <title>Rhodococcus indonesiensis sp. nov a new member of the Rhodococcus ruber lineage isolated from a sediment of neutral hot spring.</title>
        <authorList>
            <person name="Kusuma A.B."/>
            <person name="Fenylestari G."/>
            <person name="Ammar F."/>
            <person name="Nouioui I."/>
            <person name="Goodfellow M."/>
        </authorList>
    </citation>
    <scope>NUCLEOTIDE SEQUENCE [LARGE SCALE GENOMIC DNA]</scope>
    <source>
        <strain evidence="1 2">CSLK01-03</strain>
    </source>
</reference>
<sequence>MTATADLETPPQTRSLDPAIAARVQALVAAAPPLSPQRRARIATLLGAR</sequence>
<dbReference type="EMBL" id="JAUBOF010000026">
    <property type="protein sequence ID" value="MDM7488613.1"/>
    <property type="molecule type" value="Genomic_DNA"/>
</dbReference>
<accession>A0ABT7RLV5</accession>
<dbReference type="RefSeq" id="WP_289378682.1">
    <property type="nucleotide sequence ID" value="NZ_JAUBOF010000026.1"/>
</dbReference>
<comment type="caution">
    <text evidence="1">The sequence shown here is derived from an EMBL/GenBank/DDBJ whole genome shotgun (WGS) entry which is preliminary data.</text>
</comment>
<gene>
    <name evidence="1" type="ORF">QT969_09955</name>
</gene>
<keyword evidence="2" id="KW-1185">Reference proteome</keyword>
<dbReference type="Proteomes" id="UP001233164">
    <property type="component" value="Unassembled WGS sequence"/>
</dbReference>
<proteinExistence type="predicted"/>
<evidence type="ECO:0000313" key="1">
    <source>
        <dbReference type="EMBL" id="MDM7488613.1"/>
    </source>
</evidence>
<evidence type="ECO:0000313" key="2">
    <source>
        <dbReference type="Proteomes" id="UP001233164"/>
    </source>
</evidence>
<name>A0ABT7RLV5_9NOCA</name>
<protein>
    <submittedName>
        <fullName evidence="1">Uncharacterized protein</fullName>
    </submittedName>
</protein>